<keyword evidence="3" id="KW-0804">Transcription</keyword>
<keyword evidence="2 4" id="KW-0238">DNA-binding</keyword>
<dbReference type="GO" id="GO:0003700">
    <property type="term" value="F:DNA-binding transcription factor activity"/>
    <property type="evidence" value="ECO:0007669"/>
    <property type="project" value="TreeGrafter"/>
</dbReference>
<dbReference type="SUPFAM" id="SSF46689">
    <property type="entry name" value="Homeodomain-like"/>
    <property type="match status" value="1"/>
</dbReference>
<dbReference type="InterPro" id="IPR001647">
    <property type="entry name" value="HTH_TetR"/>
</dbReference>
<proteinExistence type="predicted"/>
<evidence type="ECO:0000259" key="5">
    <source>
        <dbReference type="PROSITE" id="PS50977"/>
    </source>
</evidence>
<dbReference type="Pfam" id="PF17754">
    <property type="entry name" value="TetR_C_14"/>
    <property type="match status" value="1"/>
</dbReference>
<dbReference type="AlphaFoldDB" id="A0A7I7MHP9"/>
<dbReference type="InterPro" id="IPR041347">
    <property type="entry name" value="MftR_C"/>
</dbReference>
<feature type="domain" description="HTH tetR-type" evidence="5">
    <location>
        <begin position="20"/>
        <end position="80"/>
    </location>
</feature>
<dbReference type="InterPro" id="IPR009057">
    <property type="entry name" value="Homeodomain-like_sf"/>
</dbReference>
<evidence type="ECO:0000256" key="1">
    <source>
        <dbReference type="ARBA" id="ARBA00023015"/>
    </source>
</evidence>
<dbReference type="KEGG" id="mpsc:MPSYJ_51890"/>
<reference evidence="6 7" key="1">
    <citation type="journal article" date="2019" name="Emerg. Microbes Infect.">
        <title>Comprehensive subspecies identification of 175 nontuberculous mycobacteria species based on 7547 genomic profiles.</title>
        <authorList>
            <person name="Matsumoto Y."/>
            <person name="Kinjo T."/>
            <person name="Motooka D."/>
            <person name="Nabeya D."/>
            <person name="Jung N."/>
            <person name="Uechi K."/>
            <person name="Horii T."/>
            <person name="Iida T."/>
            <person name="Fujita J."/>
            <person name="Nakamura S."/>
        </authorList>
    </citation>
    <scope>NUCLEOTIDE SEQUENCE [LARGE SCALE GENOMIC DNA]</scope>
    <source>
        <strain evidence="6 7">JCM 13323</strain>
    </source>
</reference>
<accession>A0A7I7MHP9</accession>
<evidence type="ECO:0000313" key="6">
    <source>
        <dbReference type="EMBL" id="BBX71728.1"/>
    </source>
</evidence>
<evidence type="ECO:0000256" key="2">
    <source>
        <dbReference type="ARBA" id="ARBA00023125"/>
    </source>
</evidence>
<dbReference type="Proteomes" id="UP000466514">
    <property type="component" value="Chromosome"/>
</dbReference>
<evidence type="ECO:0000256" key="3">
    <source>
        <dbReference type="ARBA" id="ARBA00023163"/>
    </source>
</evidence>
<dbReference type="Gene3D" id="1.10.10.60">
    <property type="entry name" value="Homeodomain-like"/>
    <property type="match status" value="1"/>
</dbReference>
<dbReference type="Gene3D" id="1.10.357.10">
    <property type="entry name" value="Tetracycline Repressor, domain 2"/>
    <property type="match status" value="1"/>
</dbReference>
<dbReference type="EMBL" id="AP022574">
    <property type="protein sequence ID" value="BBX71728.1"/>
    <property type="molecule type" value="Genomic_DNA"/>
</dbReference>
<feature type="DNA-binding region" description="H-T-H motif" evidence="4">
    <location>
        <begin position="43"/>
        <end position="62"/>
    </location>
</feature>
<evidence type="ECO:0000313" key="7">
    <source>
        <dbReference type="Proteomes" id="UP000466514"/>
    </source>
</evidence>
<gene>
    <name evidence="6" type="ORF">MPSYJ_51890</name>
</gene>
<keyword evidence="1" id="KW-0805">Transcription regulation</keyword>
<keyword evidence="7" id="KW-1185">Reference proteome</keyword>
<sequence>MGKFRRTVASMTGLRERKKLDTRRALSDAALELAFERGLHAVTREDIAARAGVSLRTFNNYFTNKFEAVAYRQTERMRLALNMFRDSPVAEPLWSAIETAVVAPLEAEGAGDVVPTAAQRAAIMDVMAAPESRQAMSAQLFDDWVAAIADRVGADPIRDMYPRLVAGVIRAVSDAAMDAYVGADPPVPFVDLLRRGFAAVRAGLPEERADA</sequence>
<dbReference type="PROSITE" id="PS50977">
    <property type="entry name" value="HTH_TETR_2"/>
    <property type="match status" value="1"/>
</dbReference>
<dbReference type="PANTHER" id="PTHR30055">
    <property type="entry name" value="HTH-TYPE TRANSCRIPTIONAL REGULATOR RUTR"/>
    <property type="match status" value="1"/>
</dbReference>
<dbReference type="InterPro" id="IPR050109">
    <property type="entry name" value="HTH-type_TetR-like_transc_reg"/>
</dbReference>
<dbReference type="PANTHER" id="PTHR30055:SF238">
    <property type="entry name" value="MYCOFACTOCIN BIOSYNTHESIS TRANSCRIPTIONAL REGULATOR MFTR-RELATED"/>
    <property type="match status" value="1"/>
</dbReference>
<evidence type="ECO:0000256" key="4">
    <source>
        <dbReference type="PROSITE-ProRule" id="PRU00335"/>
    </source>
</evidence>
<name>A0A7I7MHP9_9MYCO</name>
<organism evidence="6 7">
    <name type="scientific">Mycolicibacterium psychrotolerans</name>
    <dbReference type="NCBI Taxonomy" id="216929"/>
    <lineage>
        <taxon>Bacteria</taxon>
        <taxon>Bacillati</taxon>
        <taxon>Actinomycetota</taxon>
        <taxon>Actinomycetes</taxon>
        <taxon>Mycobacteriales</taxon>
        <taxon>Mycobacteriaceae</taxon>
        <taxon>Mycolicibacterium</taxon>
    </lineage>
</organism>
<protein>
    <submittedName>
        <fullName evidence="6">TetR family transcriptional regulator</fullName>
    </submittedName>
</protein>
<dbReference type="Pfam" id="PF00440">
    <property type="entry name" value="TetR_N"/>
    <property type="match status" value="1"/>
</dbReference>
<dbReference type="GO" id="GO:0000976">
    <property type="term" value="F:transcription cis-regulatory region binding"/>
    <property type="evidence" value="ECO:0007669"/>
    <property type="project" value="TreeGrafter"/>
</dbReference>